<dbReference type="Proteomes" id="UP001283361">
    <property type="component" value="Unassembled WGS sequence"/>
</dbReference>
<evidence type="ECO:0000313" key="1">
    <source>
        <dbReference type="EMBL" id="KAK3803728.1"/>
    </source>
</evidence>
<sequence length="73" mass="8218">MTCHVAPGRARTGEPHVEPYKCKQLWSPFFASQLLQRINGSDCRLLIHFNTVTGPRVDFRGPSHWPDSSPGQT</sequence>
<evidence type="ECO:0000313" key="2">
    <source>
        <dbReference type="Proteomes" id="UP001283361"/>
    </source>
</evidence>
<comment type="caution">
    <text evidence="1">The sequence shown here is derived from an EMBL/GenBank/DDBJ whole genome shotgun (WGS) entry which is preliminary data.</text>
</comment>
<reference evidence="1" key="1">
    <citation type="journal article" date="2023" name="G3 (Bethesda)">
        <title>A reference genome for the long-term kleptoplast-retaining sea slug Elysia crispata morphotype clarki.</title>
        <authorList>
            <person name="Eastman K.E."/>
            <person name="Pendleton A.L."/>
            <person name="Shaikh M.A."/>
            <person name="Suttiyut T."/>
            <person name="Ogas R."/>
            <person name="Tomko P."/>
            <person name="Gavelis G."/>
            <person name="Widhalm J.R."/>
            <person name="Wisecaver J.H."/>
        </authorList>
    </citation>
    <scope>NUCLEOTIDE SEQUENCE</scope>
    <source>
        <strain evidence="1">ECLA1</strain>
    </source>
</reference>
<name>A0AAE1EFQ5_9GAST</name>
<keyword evidence="2" id="KW-1185">Reference proteome</keyword>
<gene>
    <name evidence="1" type="ORF">RRG08_047691</name>
</gene>
<dbReference type="AlphaFoldDB" id="A0AAE1EFQ5"/>
<accession>A0AAE1EFQ5</accession>
<organism evidence="1 2">
    <name type="scientific">Elysia crispata</name>
    <name type="common">lettuce slug</name>
    <dbReference type="NCBI Taxonomy" id="231223"/>
    <lineage>
        <taxon>Eukaryota</taxon>
        <taxon>Metazoa</taxon>
        <taxon>Spiralia</taxon>
        <taxon>Lophotrochozoa</taxon>
        <taxon>Mollusca</taxon>
        <taxon>Gastropoda</taxon>
        <taxon>Heterobranchia</taxon>
        <taxon>Euthyneura</taxon>
        <taxon>Panpulmonata</taxon>
        <taxon>Sacoglossa</taxon>
        <taxon>Placobranchoidea</taxon>
        <taxon>Plakobranchidae</taxon>
        <taxon>Elysia</taxon>
    </lineage>
</organism>
<protein>
    <submittedName>
        <fullName evidence="1">Uncharacterized protein</fullName>
    </submittedName>
</protein>
<dbReference type="EMBL" id="JAWDGP010000100">
    <property type="protein sequence ID" value="KAK3803728.1"/>
    <property type="molecule type" value="Genomic_DNA"/>
</dbReference>
<proteinExistence type="predicted"/>